<feature type="domain" description="KATNIP" evidence="2">
    <location>
        <begin position="1290"/>
        <end position="1601"/>
    </location>
</feature>
<dbReference type="Proteomes" id="UP000076420">
    <property type="component" value="Unassembled WGS sequence"/>
</dbReference>
<reference evidence="3" key="1">
    <citation type="submission" date="2020-05" db="UniProtKB">
        <authorList>
            <consortium name="EnsemblMetazoa"/>
        </authorList>
    </citation>
    <scope>IDENTIFICATION</scope>
    <source>
        <strain evidence="3">BB02</strain>
    </source>
</reference>
<feature type="compositionally biased region" description="Basic and acidic residues" evidence="1">
    <location>
        <begin position="244"/>
        <end position="257"/>
    </location>
</feature>
<dbReference type="VEuPathDB" id="VectorBase:BGLB040087"/>
<feature type="compositionally biased region" description="Polar residues" evidence="1">
    <location>
        <begin position="98"/>
        <end position="113"/>
    </location>
</feature>
<feature type="compositionally biased region" description="Low complexity" evidence="1">
    <location>
        <begin position="830"/>
        <end position="840"/>
    </location>
</feature>
<dbReference type="EnsemblMetazoa" id="BGLB040087-RC">
    <property type="protein sequence ID" value="BGLB040087-PC"/>
    <property type="gene ID" value="BGLB040087"/>
</dbReference>
<feature type="compositionally biased region" description="Polar residues" evidence="1">
    <location>
        <begin position="433"/>
        <end position="442"/>
    </location>
</feature>
<evidence type="ECO:0000256" key="1">
    <source>
        <dbReference type="SAM" id="MobiDB-lite"/>
    </source>
</evidence>
<feature type="compositionally biased region" description="Basic and acidic residues" evidence="1">
    <location>
        <begin position="921"/>
        <end position="935"/>
    </location>
</feature>
<sequence>MDHSKGRRKWTNGDQDFQMPLSIPVAKEEVPPQYEHYLHLLQERNRLFKKLRQKDRKEIELEKKEKGFTVYLNSSFSAGKDTRNKFDANRELQRRKTTNAADQVTRSKQTDSARQVLERRRHWNISSVEFTSADGQRHKIKPPEILTGHYQEDFEDDEFESKMSSLDLNDDDSGVNNSSSLTTPRKQKTSFLKRVVAAKKEESETENTVVIKMEDVKKLRESLQKNQTIRQSIAMDSDSDDDPVEKCFKNDSDGERISPIDEEIEELIYSDDDNYDNRKVNYGVMKPSKLFKPGDTLVLEFQPIQNKSKTSTNLTAARKKTESDISPSVSFPKSSQLSSFTSGQNSLTPRELSIKSDASKSNRPLSASRKSTETKIDPHDEAAAVVRALQEENKMVEKSKSRPLPQPKKHPQKSSSISALPTTSSSLDKDKLSIQNQSASSSDKSEPNIDCVIKKVLQMNPKQQRHLLNTLSHIDTEDHLVNSHCITSSWSSKGPVTERMEVTVEILSNWGHSSLVGLTELQFFDESKCLIPIKPSDVSVHGVKDNYNKIEVLFNGKSKTTKERNMWSCPFDGHPIEFSILLINPNPGKDFNLGSVKVWNWNNKINNLDIGARHICIHFKGKLLFDGEVDKGCGNQIFDYSKHIVFSVNQSEANKSLSKSGLSLDLSKSGGNSIFLSKNSPRLTSPASESPTKTDSYGLTPSGSHHAFRSISRSSQSSASSSGSTKASGPIDEKGDEGVIRSETRTLLRATVLPRRGSASSGFSSPEIEPPKKQDNVKMPEKSRGQTPKKSKRVAANLNGRSNDNDSNSKSNNDSSESKPPLPPTHKSDSSSSRSLERSSTLQTKMSPKSSRSEPHISPNLSSPPSNLAKIDKASDKRDSDLLDSIKNMNQSENKRKKAVPTWLKGADNVGDKAAALRHSGKGDKTKEDSDIQKELDEEFERFSQSGTNKDNKTQEEDDVLFPMKKVEKTRAKWRRKEADLEESWGSLSFFNKSHRGRVSIDMGDDELDEYLKPEAKSSEAVIPAAPPRIPLPVDSWSDDDSEFTIPELPSGKEMVINIKTTWGDHHYVGLTGIQVFSSQGEQVVITKISANPSDINILPEYSRDPRVVTNLIDNVNRTRDDVHMWLAPFTAGKDHTIYLTFSKPCKIALMRIWNYNKSRIHSFRGAKDVIITLDGATVFKGEIARACGGIEGGTEAFGDTILFTTDEAILEAVSKHDDAFEGETFSDADDEMPVQRPSTADADDDSRPFTRAAGLLNKETSKGSSPRPATSFVMNVGDVLVYRAKKLQLQFTATWGDYHYLGLTGLELVGSEGEALPITTDMITASPQDLRHLPGNEKDDRTLDKLIDGHNLTCQDSHMWLIPFNEGQSHTVTVSLSQPTLLTGVRVWNYNKSPEDTYRGAKIMHVFINDKTVSPPEGYLLRKGPGICYFDFAQEINFSNATYANSLSNLSNAISDQNFESALQMPRGFIFQFQLFNTWGDQYYIGLNGLEFYDAAFHKIELTQTNIAAYPDSVNVLDNVINDARTPDKLIDGFNDTNDGRHMWLAPILPSIINRIYVIFDQPTSVSMIKLWNYSKTVTRGVKDFALLVDDLLVYNGTLQAISGGAKGIVPNCSAPVPHHTLLFSDNKEVVQKEKHFIISNQSEDQDIQLMNDKKLISQGTNAFSNKPVNQALRPKTSVTKTSRR</sequence>
<feature type="compositionally biased region" description="Basic and acidic residues" evidence="1">
    <location>
        <begin position="769"/>
        <end position="784"/>
    </location>
</feature>
<feature type="region of interest" description="Disordered" evidence="1">
    <location>
        <begin position="94"/>
        <end position="115"/>
    </location>
</feature>
<dbReference type="Pfam" id="PF14652">
    <property type="entry name" value="DUF4457"/>
    <property type="match status" value="3"/>
</dbReference>
<gene>
    <name evidence="3" type="primary">106069135</name>
</gene>
<feature type="region of interest" description="Disordered" evidence="1">
    <location>
        <begin position="394"/>
        <end position="446"/>
    </location>
</feature>
<dbReference type="PANTHER" id="PTHR21534:SF0">
    <property type="entry name" value="KATANIN-INTERACTING PROTEIN"/>
    <property type="match status" value="1"/>
</dbReference>
<feature type="domain" description="KATNIP" evidence="2">
    <location>
        <begin position="1057"/>
        <end position="1213"/>
    </location>
</feature>
<evidence type="ECO:0000313" key="4">
    <source>
        <dbReference type="Proteomes" id="UP000076420"/>
    </source>
</evidence>
<feature type="compositionally biased region" description="Polar residues" evidence="1">
    <location>
        <begin position="324"/>
        <end position="348"/>
    </location>
</feature>
<feature type="compositionally biased region" description="Low complexity" evidence="1">
    <location>
        <begin position="414"/>
        <end position="426"/>
    </location>
</feature>
<feature type="compositionally biased region" description="Polar residues" evidence="1">
    <location>
        <begin position="841"/>
        <end position="850"/>
    </location>
</feature>
<feature type="compositionally biased region" description="Polar residues" evidence="1">
    <location>
        <begin position="677"/>
        <end position="703"/>
    </location>
</feature>
<proteinExistence type="predicted"/>
<feature type="compositionally biased region" description="Basic and acidic residues" evidence="1">
    <location>
        <begin position="370"/>
        <end position="380"/>
    </location>
</feature>
<feature type="region of interest" description="Disordered" evidence="1">
    <location>
        <begin position="677"/>
        <end position="957"/>
    </location>
</feature>
<evidence type="ECO:0000259" key="2">
    <source>
        <dbReference type="Pfam" id="PF14652"/>
    </source>
</evidence>
<feature type="region of interest" description="Disordered" evidence="1">
    <location>
        <begin position="304"/>
        <end position="380"/>
    </location>
</feature>
<dbReference type="RefSeq" id="XP_013084185.2">
    <property type="nucleotide sequence ID" value="XM_013228731.2"/>
</dbReference>
<feature type="compositionally biased region" description="Low complexity" evidence="1">
    <location>
        <begin position="858"/>
        <end position="868"/>
    </location>
</feature>
<feature type="region of interest" description="Disordered" evidence="1">
    <location>
        <begin position="1225"/>
        <end position="1249"/>
    </location>
</feature>
<dbReference type="InterPro" id="IPR026704">
    <property type="entry name" value="KATNIP"/>
</dbReference>
<feature type="region of interest" description="Disordered" evidence="1">
    <location>
        <begin position="158"/>
        <end position="188"/>
    </location>
</feature>
<name>A0A2C9M9G6_BIOGL</name>
<feature type="compositionally biased region" description="Basic and acidic residues" evidence="1">
    <location>
        <begin position="731"/>
        <end position="746"/>
    </location>
</feature>
<dbReference type="PANTHER" id="PTHR21534">
    <property type="entry name" value="KATANIN-INTERACTING PROTEIN"/>
    <property type="match status" value="1"/>
</dbReference>
<feature type="compositionally biased region" description="Low complexity" evidence="1">
    <location>
        <begin position="710"/>
        <end position="728"/>
    </location>
</feature>
<dbReference type="STRING" id="6526.A0A2C9M9G6"/>
<dbReference type="KEGG" id="bgt:106069135"/>
<feature type="domain" description="KATNIP" evidence="2">
    <location>
        <begin position="505"/>
        <end position="656"/>
    </location>
</feature>
<organism evidence="3 4">
    <name type="scientific">Biomphalaria glabrata</name>
    <name type="common">Bloodfluke planorb</name>
    <name type="synonym">Freshwater snail</name>
    <dbReference type="NCBI Taxonomy" id="6526"/>
    <lineage>
        <taxon>Eukaryota</taxon>
        <taxon>Metazoa</taxon>
        <taxon>Spiralia</taxon>
        <taxon>Lophotrochozoa</taxon>
        <taxon>Mollusca</taxon>
        <taxon>Gastropoda</taxon>
        <taxon>Heterobranchia</taxon>
        <taxon>Euthyneura</taxon>
        <taxon>Panpulmonata</taxon>
        <taxon>Hygrophila</taxon>
        <taxon>Lymnaeoidea</taxon>
        <taxon>Planorbidae</taxon>
        <taxon>Biomphalaria</taxon>
    </lineage>
</organism>
<feature type="compositionally biased region" description="Basic and acidic residues" evidence="1">
    <location>
        <begin position="870"/>
        <end position="881"/>
    </location>
</feature>
<dbReference type="InterPro" id="IPR027859">
    <property type="entry name" value="KATNIP_dom"/>
</dbReference>
<dbReference type="OrthoDB" id="304622at2759"/>
<protein>
    <recommendedName>
        <fullName evidence="2">KATNIP domain-containing protein</fullName>
    </recommendedName>
</protein>
<feature type="compositionally biased region" description="Low complexity" evidence="1">
    <location>
        <begin position="797"/>
        <end position="815"/>
    </location>
</feature>
<feature type="region of interest" description="Disordered" evidence="1">
    <location>
        <begin position="229"/>
        <end position="257"/>
    </location>
</feature>
<feature type="compositionally biased region" description="Polar residues" evidence="1">
    <location>
        <begin position="304"/>
        <end position="315"/>
    </location>
</feature>
<evidence type="ECO:0000313" key="3">
    <source>
        <dbReference type="EnsemblMetazoa" id="BGLB040087-PC"/>
    </source>
</evidence>
<accession>A0A2C9M9G6</accession>
<dbReference type="VEuPathDB" id="VectorBase:BGLAX_033672"/>